<dbReference type="RefSeq" id="XP_020045285.1">
    <property type="nucleotide sequence ID" value="XM_020193850.1"/>
</dbReference>
<reference evidence="2" key="1">
    <citation type="submission" date="2016-05" db="EMBL/GenBank/DDBJ databases">
        <title>Comparative genomics of biotechnologically important yeasts.</title>
        <authorList>
            <consortium name="DOE Joint Genome Institute"/>
            <person name="Riley R."/>
            <person name="Haridas S."/>
            <person name="Wolfe K.H."/>
            <person name="Lopes M.R."/>
            <person name="Hittinger C.T."/>
            <person name="Goker M."/>
            <person name="Salamov A."/>
            <person name="Wisecaver J."/>
            <person name="Long T.M."/>
            <person name="Aerts A.L."/>
            <person name="Barry K."/>
            <person name="Choi C."/>
            <person name="Clum A."/>
            <person name="Coughlan A.Y."/>
            <person name="Deshpande S."/>
            <person name="Douglass A.P."/>
            <person name="Hanson S.J."/>
            <person name="Klenk H.-P."/>
            <person name="Labutti K."/>
            <person name="Lapidus A."/>
            <person name="Lindquist E."/>
            <person name="Lipzen A."/>
            <person name="Meier-Kolthoff J.P."/>
            <person name="Ohm R.A."/>
            <person name="Otillar R.P."/>
            <person name="Pangilinan J."/>
            <person name="Peng Y."/>
            <person name="Rokas A."/>
            <person name="Rosa C.A."/>
            <person name="Scheuner C."/>
            <person name="Sibirny A.A."/>
            <person name="Slot J.C."/>
            <person name="Stielow J.B."/>
            <person name="Sun H."/>
            <person name="Kurtzman C.P."/>
            <person name="Blackwell M."/>
            <person name="Grigoriev I.V."/>
            <person name="Jeffries T.W."/>
        </authorList>
    </citation>
    <scope>NUCLEOTIDE SEQUENCE [LARGE SCALE GENOMIC DNA]</scope>
    <source>
        <strain evidence="2">DSM 1968</strain>
    </source>
</reference>
<sequence>MPEFLLSQRIAVITIYSVHDLLISDCVFSIYSNDLLTFHPFTTKIMSPLKYNLTR</sequence>
<dbReference type="InParanoid" id="A0A1D2VBD1"/>
<protein>
    <submittedName>
        <fullName evidence="1">Uncharacterized protein</fullName>
    </submittedName>
</protein>
<organism evidence="1 2">
    <name type="scientific">Ascoidea rubescens DSM 1968</name>
    <dbReference type="NCBI Taxonomy" id="1344418"/>
    <lineage>
        <taxon>Eukaryota</taxon>
        <taxon>Fungi</taxon>
        <taxon>Dikarya</taxon>
        <taxon>Ascomycota</taxon>
        <taxon>Saccharomycotina</taxon>
        <taxon>Saccharomycetes</taxon>
        <taxon>Ascoideaceae</taxon>
        <taxon>Ascoidea</taxon>
    </lineage>
</organism>
<name>A0A1D2VBD1_9ASCO</name>
<dbReference type="Proteomes" id="UP000095038">
    <property type="component" value="Unassembled WGS sequence"/>
</dbReference>
<proteinExistence type="predicted"/>
<dbReference type="EMBL" id="KV454488">
    <property type="protein sequence ID" value="ODV58978.1"/>
    <property type="molecule type" value="Genomic_DNA"/>
</dbReference>
<keyword evidence="2" id="KW-1185">Reference proteome</keyword>
<dbReference type="GeneID" id="30967486"/>
<accession>A0A1D2VBD1</accession>
<dbReference type="AlphaFoldDB" id="A0A1D2VBD1"/>
<evidence type="ECO:0000313" key="1">
    <source>
        <dbReference type="EMBL" id="ODV58978.1"/>
    </source>
</evidence>
<gene>
    <name evidence="1" type="ORF">ASCRUDRAFT_77401</name>
</gene>
<evidence type="ECO:0000313" key="2">
    <source>
        <dbReference type="Proteomes" id="UP000095038"/>
    </source>
</evidence>